<dbReference type="EMBL" id="QGGO01000007">
    <property type="protein sequence ID" value="PWK27408.1"/>
    <property type="molecule type" value="Genomic_DNA"/>
</dbReference>
<proteinExistence type="inferred from homology"/>
<reference evidence="9 10" key="1">
    <citation type="submission" date="2018-05" db="EMBL/GenBank/DDBJ databases">
        <title>Genomic Encyclopedia of Archaeal and Bacterial Type Strains, Phase II (KMG-II): from individual species to whole genera.</title>
        <authorList>
            <person name="Goeker M."/>
        </authorList>
    </citation>
    <scope>NUCLEOTIDE SEQUENCE [LARGE SCALE GENOMIC DNA]</scope>
    <source>
        <strain evidence="9 10">DSM 22214</strain>
    </source>
</reference>
<evidence type="ECO:0000313" key="9">
    <source>
        <dbReference type="EMBL" id="PWK27408.1"/>
    </source>
</evidence>
<evidence type="ECO:0000256" key="3">
    <source>
        <dbReference type="ARBA" id="ARBA00022722"/>
    </source>
</evidence>
<dbReference type="InterPro" id="IPR050556">
    <property type="entry name" value="Type_II_TA_system_RNase"/>
</dbReference>
<evidence type="ECO:0000256" key="1">
    <source>
        <dbReference type="ARBA" id="ARBA00001946"/>
    </source>
</evidence>
<evidence type="ECO:0000256" key="2">
    <source>
        <dbReference type="ARBA" id="ARBA00022649"/>
    </source>
</evidence>
<accession>A0A316E9H4</accession>
<dbReference type="InterPro" id="IPR029060">
    <property type="entry name" value="PIN-like_dom_sf"/>
</dbReference>
<evidence type="ECO:0000313" key="10">
    <source>
        <dbReference type="Proteomes" id="UP000245489"/>
    </source>
</evidence>
<dbReference type="GO" id="GO:0004518">
    <property type="term" value="F:nuclease activity"/>
    <property type="evidence" value="ECO:0007669"/>
    <property type="project" value="UniProtKB-KW"/>
</dbReference>
<keyword evidence="5" id="KW-0378">Hydrolase</keyword>
<keyword evidence="6" id="KW-0460">Magnesium</keyword>
<sequence length="120" mass="13474">MGTRYLIDTNVIIDAQSGVLSEKGMLLLKGVIDKDFTISFVTYIEVLGYKNVSKATEEFMALANVIETNKSIIDTCVVLRKQKKIKFPDAIIASTALTYGFTIISRNTKDFADIERAYMY</sequence>
<keyword evidence="2" id="KW-1277">Toxin-antitoxin system</keyword>
<name>A0A316E9H4_9BACT</name>
<dbReference type="RefSeq" id="WP_109742481.1">
    <property type="nucleotide sequence ID" value="NZ_QGGO01000007.1"/>
</dbReference>
<dbReference type="GO" id="GO:0046872">
    <property type="term" value="F:metal ion binding"/>
    <property type="evidence" value="ECO:0007669"/>
    <property type="project" value="UniProtKB-KW"/>
</dbReference>
<dbReference type="Gene3D" id="3.40.50.1010">
    <property type="entry name" value="5'-nuclease"/>
    <property type="match status" value="1"/>
</dbReference>
<dbReference type="InterPro" id="IPR002716">
    <property type="entry name" value="PIN_dom"/>
</dbReference>
<keyword evidence="4" id="KW-0479">Metal-binding</keyword>
<keyword evidence="3" id="KW-0540">Nuclease</keyword>
<dbReference type="PANTHER" id="PTHR33653:SF1">
    <property type="entry name" value="RIBONUCLEASE VAPC2"/>
    <property type="match status" value="1"/>
</dbReference>
<dbReference type="Pfam" id="PF01850">
    <property type="entry name" value="PIN"/>
    <property type="match status" value="1"/>
</dbReference>
<comment type="cofactor">
    <cofactor evidence="1">
        <name>Mg(2+)</name>
        <dbReference type="ChEBI" id="CHEBI:18420"/>
    </cofactor>
</comment>
<organism evidence="9 10">
    <name type="scientific">Arcicella aurantiaca</name>
    <dbReference type="NCBI Taxonomy" id="591202"/>
    <lineage>
        <taxon>Bacteria</taxon>
        <taxon>Pseudomonadati</taxon>
        <taxon>Bacteroidota</taxon>
        <taxon>Cytophagia</taxon>
        <taxon>Cytophagales</taxon>
        <taxon>Flectobacillaceae</taxon>
        <taxon>Arcicella</taxon>
    </lineage>
</organism>
<comment type="caution">
    <text evidence="9">The sequence shown here is derived from an EMBL/GenBank/DDBJ whole genome shotgun (WGS) entry which is preliminary data.</text>
</comment>
<evidence type="ECO:0000256" key="7">
    <source>
        <dbReference type="ARBA" id="ARBA00038093"/>
    </source>
</evidence>
<evidence type="ECO:0000256" key="5">
    <source>
        <dbReference type="ARBA" id="ARBA00022801"/>
    </source>
</evidence>
<evidence type="ECO:0000256" key="4">
    <source>
        <dbReference type="ARBA" id="ARBA00022723"/>
    </source>
</evidence>
<dbReference type="AlphaFoldDB" id="A0A316E9H4"/>
<gene>
    <name evidence="9" type="ORF">LV89_01721</name>
</gene>
<dbReference type="PANTHER" id="PTHR33653">
    <property type="entry name" value="RIBONUCLEASE VAPC2"/>
    <property type="match status" value="1"/>
</dbReference>
<evidence type="ECO:0000256" key="6">
    <source>
        <dbReference type="ARBA" id="ARBA00022842"/>
    </source>
</evidence>
<dbReference type="OrthoDB" id="676982at2"/>
<feature type="domain" description="PIN" evidence="8">
    <location>
        <begin position="5"/>
        <end position="115"/>
    </location>
</feature>
<dbReference type="SUPFAM" id="SSF88723">
    <property type="entry name" value="PIN domain-like"/>
    <property type="match status" value="1"/>
</dbReference>
<comment type="similarity">
    <text evidence="7">Belongs to the PINc/VapC protein family.</text>
</comment>
<dbReference type="CDD" id="cd18738">
    <property type="entry name" value="PIN_VapC4-5_FitB-like"/>
    <property type="match status" value="1"/>
</dbReference>
<dbReference type="Proteomes" id="UP000245489">
    <property type="component" value="Unassembled WGS sequence"/>
</dbReference>
<evidence type="ECO:0000259" key="8">
    <source>
        <dbReference type="Pfam" id="PF01850"/>
    </source>
</evidence>
<keyword evidence="10" id="KW-1185">Reference proteome</keyword>
<dbReference type="GO" id="GO:0016787">
    <property type="term" value="F:hydrolase activity"/>
    <property type="evidence" value="ECO:0007669"/>
    <property type="project" value="UniProtKB-KW"/>
</dbReference>
<protein>
    <recommendedName>
        <fullName evidence="8">PIN domain-containing protein</fullName>
    </recommendedName>
</protein>